<comment type="caution">
    <text evidence="5">The sequence shown here is derived from an EMBL/GenBank/DDBJ whole genome shotgun (WGS) entry which is preliminary data.</text>
</comment>
<accession>A0A0F0M147</accession>
<sequence length="456" mass="48607">MGAYRTINPATGQTVAEYAVIGDADVADIVARSHTAYRRYRELPLAERTGILARAAQLHRDRIDELSALLTLEVGKPVTQARGEVELVASIYQYYADHAEAFLADETLDIVGGGEALVRTEPIGPLLGIMPWNFPYYQVARFVAPNLALGNTIILKHARNCPQSALAIERVLHDAGLPADAYINAFVDSRQIAGIIADPRVQGVSLTGSEKAGSAVGEVAGRHMKKVVLELGGSDPFIVLEDADVDAAVAAGVRGRIANGGQACTASKRFIVVDAVYDEFSRKFIDAITKITPDDPTDPDTFLGPLASADAGKELEELVEDAVAKGATLHIAPGARREGAFYPPSVLTGVTPLMRAYEEELFGPTAVVYRVPSPQAAVALANESPFGLSSSVFTQDPVAAAQIARELEVGMVWINSTSRSAPDLPFGGVKRSGVGRELARYGMDEFANKKLIRTPA</sequence>
<dbReference type="GO" id="GO:0004030">
    <property type="term" value="F:aldehyde dehydrogenase [NAD(P)+] activity"/>
    <property type="evidence" value="ECO:0007669"/>
    <property type="project" value="InterPro"/>
</dbReference>
<dbReference type="CDD" id="cd07100">
    <property type="entry name" value="ALDH_SSADH1_GabD1"/>
    <property type="match status" value="1"/>
</dbReference>
<name>A0A0F0M147_9MICO</name>
<dbReference type="Pfam" id="PF00171">
    <property type="entry name" value="Aldedh"/>
    <property type="match status" value="1"/>
</dbReference>
<dbReference type="InterPro" id="IPR047110">
    <property type="entry name" value="GABD/Sad-like"/>
</dbReference>
<dbReference type="InterPro" id="IPR016161">
    <property type="entry name" value="Ald_DH/histidinol_DH"/>
</dbReference>
<proteinExistence type="inferred from homology"/>
<dbReference type="FunFam" id="3.40.309.10:FF:000009">
    <property type="entry name" value="Aldehyde dehydrogenase A"/>
    <property type="match status" value="1"/>
</dbReference>
<dbReference type="InterPro" id="IPR016162">
    <property type="entry name" value="Ald_DH_N"/>
</dbReference>
<evidence type="ECO:0000259" key="4">
    <source>
        <dbReference type="Pfam" id="PF00171"/>
    </source>
</evidence>
<evidence type="ECO:0000256" key="3">
    <source>
        <dbReference type="ARBA" id="ARBA00023002"/>
    </source>
</evidence>
<keyword evidence="6" id="KW-1185">Reference proteome</keyword>
<feature type="domain" description="Aldehyde dehydrogenase" evidence="4">
    <location>
        <begin position="4"/>
        <end position="451"/>
    </location>
</feature>
<dbReference type="STRING" id="400772.RR49_00945"/>
<dbReference type="Gene3D" id="3.40.605.10">
    <property type="entry name" value="Aldehyde Dehydrogenase, Chain A, domain 1"/>
    <property type="match status" value="1"/>
</dbReference>
<dbReference type="OrthoDB" id="6882680at2"/>
<comment type="similarity">
    <text evidence="1">Belongs to the aldehyde dehydrogenase family.</text>
</comment>
<dbReference type="Gene3D" id="3.40.309.10">
    <property type="entry name" value="Aldehyde Dehydrogenase, Chain A, domain 2"/>
    <property type="match status" value="1"/>
</dbReference>
<dbReference type="FunFam" id="3.40.605.10:FF:000012">
    <property type="entry name" value="NAD-dependent succinate-semialdehyde dehydrogenase"/>
    <property type="match status" value="1"/>
</dbReference>
<dbReference type="PANTHER" id="PTHR43217:SF2">
    <property type="entry name" value="SUCCINATE-SEMIALDEHYDE DEHYDROGENASE [NADP(+)]"/>
    <property type="match status" value="1"/>
</dbReference>
<dbReference type="InterPro" id="IPR044148">
    <property type="entry name" value="ALDH_GabD1-like"/>
</dbReference>
<protein>
    <submittedName>
        <fullName evidence="5">Succinate-semialdehyde dehydrogenase [NADP(+)] 1</fullName>
        <ecNumber evidence="5">1.2.1.79</ecNumber>
    </submittedName>
</protein>
<dbReference type="EC" id="1.2.1.79" evidence="5"/>
<dbReference type="Proteomes" id="UP000033451">
    <property type="component" value="Unassembled WGS sequence"/>
</dbReference>
<dbReference type="EMBL" id="JYIY01000066">
    <property type="protein sequence ID" value="KJL37361.1"/>
    <property type="molecule type" value="Genomic_DNA"/>
</dbReference>
<keyword evidence="2" id="KW-0521">NADP</keyword>
<dbReference type="InterPro" id="IPR015590">
    <property type="entry name" value="Aldehyde_DH_dom"/>
</dbReference>
<evidence type="ECO:0000313" key="5">
    <source>
        <dbReference type="EMBL" id="KJL37361.1"/>
    </source>
</evidence>
<keyword evidence="3 5" id="KW-0560">Oxidoreductase</keyword>
<evidence type="ECO:0000256" key="2">
    <source>
        <dbReference type="ARBA" id="ARBA00022857"/>
    </source>
</evidence>
<dbReference type="InterPro" id="IPR016163">
    <property type="entry name" value="Ald_DH_C"/>
</dbReference>
<evidence type="ECO:0000256" key="1">
    <source>
        <dbReference type="ARBA" id="ARBA00009986"/>
    </source>
</evidence>
<dbReference type="AlphaFoldDB" id="A0A0F0M147"/>
<gene>
    <name evidence="5" type="primary">gabD1_1</name>
    <name evidence="5" type="ORF">RR49_00945</name>
</gene>
<dbReference type="GO" id="GO:0004777">
    <property type="term" value="F:succinate-semialdehyde dehydrogenase (NAD+) activity"/>
    <property type="evidence" value="ECO:0007669"/>
    <property type="project" value="TreeGrafter"/>
</dbReference>
<organism evidence="5 6">
    <name type="scientific">Microbacterium ginsengisoli</name>
    <dbReference type="NCBI Taxonomy" id="400772"/>
    <lineage>
        <taxon>Bacteria</taxon>
        <taxon>Bacillati</taxon>
        <taxon>Actinomycetota</taxon>
        <taxon>Actinomycetes</taxon>
        <taxon>Micrococcales</taxon>
        <taxon>Microbacteriaceae</taxon>
        <taxon>Microbacterium</taxon>
    </lineage>
</organism>
<reference evidence="5 6" key="1">
    <citation type="submission" date="2015-02" db="EMBL/GenBank/DDBJ databases">
        <title>Draft genome sequences of ten Microbacterium spp. with emphasis on heavy metal contaminated environments.</title>
        <authorList>
            <person name="Corretto E."/>
        </authorList>
    </citation>
    <scope>NUCLEOTIDE SEQUENCE [LARGE SCALE GENOMIC DNA]</scope>
    <source>
        <strain evidence="5 6">DSM 18659</strain>
    </source>
</reference>
<dbReference type="RefSeq" id="WP_045246914.1">
    <property type="nucleotide sequence ID" value="NZ_JYIY01000066.1"/>
</dbReference>
<dbReference type="SUPFAM" id="SSF53720">
    <property type="entry name" value="ALDH-like"/>
    <property type="match status" value="1"/>
</dbReference>
<dbReference type="PATRIC" id="fig|400772.4.peg.970"/>
<dbReference type="PANTHER" id="PTHR43217">
    <property type="entry name" value="SUCCINATE SEMIALDEHYDE DEHYDROGENASE [NAD(P)+] SAD"/>
    <property type="match status" value="1"/>
</dbReference>
<dbReference type="GO" id="GO:0036243">
    <property type="term" value="F:succinate-semialdehyde dehydrogenase (NADP+) activity"/>
    <property type="evidence" value="ECO:0007669"/>
    <property type="project" value="UniProtKB-EC"/>
</dbReference>
<evidence type="ECO:0000313" key="6">
    <source>
        <dbReference type="Proteomes" id="UP000033451"/>
    </source>
</evidence>